<proteinExistence type="predicted"/>
<sequence length="118" mass="12931">MKGLAVIAALLLFGCLVASQSNNFYWGVRDPRDVLLNRTIAVRSGTILQVKSIDLVYPVKQGQQGRNISAITVLDQYINGKGGYASLYAGGVGFNYTTIHLKSQRGQGYNFIVEIYGR</sequence>
<reference evidence="1" key="2">
    <citation type="submission" date="2022-08" db="UniProtKB">
        <authorList>
            <consortium name="EnsemblMetazoa"/>
        </authorList>
    </citation>
    <scope>IDENTIFICATION</scope>
    <source>
        <strain evidence="1">STECLA/ALBI9_A</strain>
    </source>
</reference>
<dbReference type="AlphaFoldDB" id="A0A1I8JSM7"/>
<dbReference type="VEuPathDB" id="VectorBase:AALB015795"/>
<protein>
    <submittedName>
        <fullName evidence="1">Uncharacterized protein</fullName>
    </submittedName>
</protein>
<accession>A0A1I8JSM7</accession>
<dbReference type="InterPro" id="IPR031734">
    <property type="entry name" value="MBF2"/>
</dbReference>
<evidence type="ECO:0000313" key="2">
    <source>
        <dbReference type="Proteomes" id="UP000069272"/>
    </source>
</evidence>
<dbReference type="PANTHER" id="PTHR37685">
    <property type="entry name" value="GEO11136P1-RELATED"/>
    <property type="match status" value="1"/>
</dbReference>
<dbReference type="EnsemblMetazoa" id="AALB015795-RA">
    <property type="protein sequence ID" value="AALB015795-PA"/>
    <property type="gene ID" value="AALB015795"/>
</dbReference>
<name>A0A1I8JSM7_ANOAL</name>
<reference evidence="1 2" key="1">
    <citation type="journal article" date="2017" name="G3 (Bethesda)">
        <title>The Physical Genome Mapping of Anopheles albimanus Corrected Scaffold Misassemblies and Identified Interarm Rearrangements in Genus Anopheles.</title>
        <authorList>
            <person name="Artemov G.N."/>
            <person name="Peery A.N."/>
            <person name="Jiang X."/>
            <person name="Tu Z."/>
            <person name="Stegniy V.N."/>
            <person name="Sharakhova M.V."/>
            <person name="Sharakhov I.V."/>
        </authorList>
    </citation>
    <scope>NUCLEOTIDE SEQUENCE [LARGE SCALE GENOMIC DNA]</scope>
    <source>
        <strain evidence="1 2">ALBI9_A</strain>
    </source>
</reference>
<keyword evidence="2" id="KW-1185">Reference proteome</keyword>
<organism evidence="1 2">
    <name type="scientific">Anopheles albimanus</name>
    <name type="common">New world malaria mosquito</name>
    <dbReference type="NCBI Taxonomy" id="7167"/>
    <lineage>
        <taxon>Eukaryota</taxon>
        <taxon>Metazoa</taxon>
        <taxon>Ecdysozoa</taxon>
        <taxon>Arthropoda</taxon>
        <taxon>Hexapoda</taxon>
        <taxon>Insecta</taxon>
        <taxon>Pterygota</taxon>
        <taxon>Neoptera</taxon>
        <taxon>Endopterygota</taxon>
        <taxon>Diptera</taxon>
        <taxon>Nematocera</taxon>
        <taxon>Culicoidea</taxon>
        <taxon>Culicidae</taxon>
        <taxon>Anophelinae</taxon>
        <taxon>Anopheles</taxon>
    </lineage>
</organism>
<dbReference type="PANTHER" id="PTHR37685:SF1">
    <property type="entry name" value="GEO11136P1-RELATED"/>
    <property type="match status" value="1"/>
</dbReference>
<evidence type="ECO:0000313" key="1">
    <source>
        <dbReference type="EnsemblMetazoa" id="AALB015795-PA"/>
    </source>
</evidence>
<dbReference type="PROSITE" id="PS51257">
    <property type="entry name" value="PROKAR_LIPOPROTEIN"/>
    <property type="match status" value="1"/>
</dbReference>
<dbReference type="Pfam" id="PF15868">
    <property type="entry name" value="MBF2"/>
    <property type="match status" value="1"/>
</dbReference>
<dbReference type="VEuPathDB" id="VectorBase:AALB20_026549"/>
<dbReference type="Proteomes" id="UP000069272">
    <property type="component" value="Chromosome 2R"/>
</dbReference>